<accession>A0AAD6IVM6</accession>
<keyword evidence="2" id="KW-1185">Reference proteome</keyword>
<comment type="caution">
    <text evidence="1">The sequence shown here is derived from an EMBL/GenBank/DDBJ whole genome shotgun (WGS) entry which is preliminary data.</text>
</comment>
<evidence type="ECO:0000313" key="1">
    <source>
        <dbReference type="EMBL" id="KAJ6258799.1"/>
    </source>
</evidence>
<gene>
    <name evidence="1" type="ORF">Dda_6853</name>
</gene>
<name>A0AAD6IVM6_DREDA</name>
<dbReference type="Proteomes" id="UP001221413">
    <property type="component" value="Unassembled WGS sequence"/>
</dbReference>
<sequence>MTTMGCPSRGCGRSVDILRSGILGKGANRAEIRVAESGFGVAWLRRRGFRAGRVELRPLEAASVEGRDGGIPLF</sequence>
<organism evidence="1 2">
    <name type="scientific">Drechslerella dactyloides</name>
    <name type="common">Nematode-trapping fungus</name>
    <name type="synonym">Arthrobotrys dactyloides</name>
    <dbReference type="NCBI Taxonomy" id="74499"/>
    <lineage>
        <taxon>Eukaryota</taxon>
        <taxon>Fungi</taxon>
        <taxon>Dikarya</taxon>
        <taxon>Ascomycota</taxon>
        <taxon>Pezizomycotina</taxon>
        <taxon>Orbiliomycetes</taxon>
        <taxon>Orbiliales</taxon>
        <taxon>Orbiliaceae</taxon>
        <taxon>Drechslerella</taxon>
    </lineage>
</organism>
<dbReference type="EMBL" id="JAQGDS010000008">
    <property type="protein sequence ID" value="KAJ6258799.1"/>
    <property type="molecule type" value="Genomic_DNA"/>
</dbReference>
<reference evidence="1" key="1">
    <citation type="submission" date="2023-01" db="EMBL/GenBank/DDBJ databases">
        <title>The chitinases involved in constricting ring structure development in the nematode-trapping fungus Drechslerella dactyloides.</title>
        <authorList>
            <person name="Wang R."/>
            <person name="Zhang L."/>
            <person name="Tang P."/>
            <person name="Li S."/>
            <person name="Liang L."/>
        </authorList>
    </citation>
    <scope>NUCLEOTIDE SEQUENCE</scope>
    <source>
        <strain evidence="1">YMF1.00031</strain>
    </source>
</reference>
<protein>
    <submittedName>
        <fullName evidence="1">Uncharacterized protein</fullName>
    </submittedName>
</protein>
<proteinExistence type="predicted"/>
<dbReference type="AlphaFoldDB" id="A0AAD6IVM6"/>
<evidence type="ECO:0000313" key="2">
    <source>
        <dbReference type="Proteomes" id="UP001221413"/>
    </source>
</evidence>